<feature type="region of interest" description="Disordered" evidence="1">
    <location>
        <begin position="48"/>
        <end position="76"/>
    </location>
</feature>
<protein>
    <recommendedName>
        <fullName evidence="5">Outer membrane protein beta-barrel domain-containing protein</fullName>
    </recommendedName>
</protein>
<gene>
    <name evidence="3" type="ORF">VB739_15570</name>
</gene>
<dbReference type="InterPro" id="IPR011250">
    <property type="entry name" value="OMP/PagP_B-barrel"/>
</dbReference>
<feature type="chain" id="PRO_5045844365" description="Outer membrane protein beta-barrel domain-containing protein" evidence="2">
    <location>
        <begin position="26"/>
        <end position="338"/>
    </location>
</feature>
<feature type="compositionally biased region" description="Low complexity" evidence="1">
    <location>
        <begin position="48"/>
        <end position="67"/>
    </location>
</feature>
<organism evidence="3 4">
    <name type="scientific">Cyanobium gracile UHCC 0281</name>
    <dbReference type="NCBI Taxonomy" id="3110309"/>
    <lineage>
        <taxon>Bacteria</taxon>
        <taxon>Bacillati</taxon>
        <taxon>Cyanobacteriota</taxon>
        <taxon>Cyanophyceae</taxon>
        <taxon>Synechococcales</taxon>
        <taxon>Prochlorococcaceae</taxon>
        <taxon>Cyanobium</taxon>
    </lineage>
</organism>
<keyword evidence="4" id="KW-1185">Reference proteome</keyword>
<evidence type="ECO:0000313" key="4">
    <source>
        <dbReference type="Proteomes" id="UP001302329"/>
    </source>
</evidence>
<comment type="caution">
    <text evidence="3">The sequence shown here is derived from an EMBL/GenBank/DDBJ whole genome shotgun (WGS) entry which is preliminary data.</text>
</comment>
<feature type="signal peptide" evidence="2">
    <location>
        <begin position="1"/>
        <end position="25"/>
    </location>
</feature>
<evidence type="ECO:0000256" key="2">
    <source>
        <dbReference type="SAM" id="SignalP"/>
    </source>
</evidence>
<dbReference type="Proteomes" id="UP001302329">
    <property type="component" value="Unassembled WGS sequence"/>
</dbReference>
<proteinExistence type="predicted"/>
<accession>A0ABU5SZN0</accession>
<reference evidence="3 4" key="1">
    <citation type="submission" date="2023-12" db="EMBL/GenBank/DDBJ databases">
        <title>Baltic Sea Cyanobacteria.</title>
        <authorList>
            <person name="Delbaje E."/>
            <person name="Fewer D.P."/>
            <person name="Shishido T.K."/>
        </authorList>
    </citation>
    <scope>NUCLEOTIDE SEQUENCE [LARGE SCALE GENOMIC DNA]</scope>
    <source>
        <strain evidence="3 4">UHCC 0281</strain>
    </source>
</reference>
<evidence type="ECO:0008006" key="5">
    <source>
        <dbReference type="Google" id="ProtNLM"/>
    </source>
</evidence>
<evidence type="ECO:0000256" key="1">
    <source>
        <dbReference type="SAM" id="MobiDB-lite"/>
    </source>
</evidence>
<dbReference type="RefSeq" id="WP_323357927.1">
    <property type="nucleotide sequence ID" value="NZ_JAYGHY010000084.1"/>
</dbReference>
<dbReference type="EMBL" id="JAYGHY010000084">
    <property type="protein sequence ID" value="MEA5443977.1"/>
    <property type="molecule type" value="Genomic_DNA"/>
</dbReference>
<evidence type="ECO:0000313" key="3">
    <source>
        <dbReference type="EMBL" id="MEA5443977.1"/>
    </source>
</evidence>
<dbReference type="SUPFAM" id="SSF56925">
    <property type="entry name" value="OMPA-like"/>
    <property type="match status" value="1"/>
</dbReference>
<keyword evidence="2" id="KW-0732">Signal</keyword>
<name>A0ABU5SZN0_9CYAN</name>
<sequence>MNERTPRLVPVLAGLALMWPAASLADPALGPAPEATWVGQELRLPQPAVAAAPETAQAEPAPGETAPASPPPPPWSGTVELYGFAPLRTIGTTTIRGLEAEVDQDLGEILDILRFAASARGSIEKDRVGLQADLWYTSLGDSAGRLVGPRQLFTTTADVGQTLGIYDVALRYRLGERESALGRPGALTVIPYAGVRLIDGRLNLAATLDGPFGRTLLEPTRNFQRTWVQPLVGTQATVFLSPRLRAFARGDIGGFGLGGQQDLSGNAQLGLGYAVGDNTDLNLSWRYMGLKWNNGDQQANGFSVNMNGIEVGVKVFFGGAPRGSAVAAAPDTLPAVAP</sequence>